<protein>
    <submittedName>
        <fullName evidence="2">Uncharacterized protein</fullName>
    </submittedName>
</protein>
<evidence type="ECO:0000256" key="1">
    <source>
        <dbReference type="SAM" id="MobiDB-lite"/>
    </source>
</evidence>
<dbReference type="Proteomes" id="UP000799536">
    <property type="component" value="Unassembled WGS sequence"/>
</dbReference>
<dbReference type="AlphaFoldDB" id="A0A9P4JFW9"/>
<organism evidence="2 3">
    <name type="scientific">Delitschia confertaspora ATCC 74209</name>
    <dbReference type="NCBI Taxonomy" id="1513339"/>
    <lineage>
        <taxon>Eukaryota</taxon>
        <taxon>Fungi</taxon>
        <taxon>Dikarya</taxon>
        <taxon>Ascomycota</taxon>
        <taxon>Pezizomycotina</taxon>
        <taxon>Dothideomycetes</taxon>
        <taxon>Pleosporomycetidae</taxon>
        <taxon>Pleosporales</taxon>
        <taxon>Delitschiaceae</taxon>
        <taxon>Delitschia</taxon>
    </lineage>
</organism>
<reference evidence="2" key="1">
    <citation type="journal article" date="2020" name="Stud. Mycol.">
        <title>101 Dothideomycetes genomes: a test case for predicting lifestyles and emergence of pathogens.</title>
        <authorList>
            <person name="Haridas S."/>
            <person name="Albert R."/>
            <person name="Binder M."/>
            <person name="Bloem J."/>
            <person name="Labutti K."/>
            <person name="Salamov A."/>
            <person name="Andreopoulos B."/>
            <person name="Baker S."/>
            <person name="Barry K."/>
            <person name="Bills G."/>
            <person name="Bluhm B."/>
            <person name="Cannon C."/>
            <person name="Castanera R."/>
            <person name="Culley D."/>
            <person name="Daum C."/>
            <person name="Ezra D."/>
            <person name="Gonzalez J."/>
            <person name="Henrissat B."/>
            <person name="Kuo A."/>
            <person name="Liang C."/>
            <person name="Lipzen A."/>
            <person name="Lutzoni F."/>
            <person name="Magnuson J."/>
            <person name="Mondo S."/>
            <person name="Nolan M."/>
            <person name="Ohm R."/>
            <person name="Pangilinan J."/>
            <person name="Park H.-J."/>
            <person name="Ramirez L."/>
            <person name="Alfaro M."/>
            <person name="Sun H."/>
            <person name="Tritt A."/>
            <person name="Yoshinaga Y."/>
            <person name="Zwiers L.-H."/>
            <person name="Turgeon B."/>
            <person name="Goodwin S."/>
            <person name="Spatafora J."/>
            <person name="Crous P."/>
            <person name="Grigoriev I."/>
        </authorList>
    </citation>
    <scope>NUCLEOTIDE SEQUENCE</scope>
    <source>
        <strain evidence="2">ATCC 74209</strain>
    </source>
</reference>
<feature type="compositionally biased region" description="Low complexity" evidence="1">
    <location>
        <begin position="63"/>
        <end position="72"/>
    </location>
</feature>
<dbReference type="EMBL" id="ML994125">
    <property type="protein sequence ID" value="KAF2198693.1"/>
    <property type="molecule type" value="Genomic_DNA"/>
</dbReference>
<proteinExistence type="predicted"/>
<accession>A0A9P4JFW9</accession>
<gene>
    <name evidence="2" type="ORF">GQ43DRAFT_147852</name>
</gene>
<evidence type="ECO:0000313" key="3">
    <source>
        <dbReference type="Proteomes" id="UP000799536"/>
    </source>
</evidence>
<feature type="region of interest" description="Disordered" evidence="1">
    <location>
        <begin position="1"/>
        <end position="81"/>
    </location>
</feature>
<comment type="caution">
    <text evidence="2">The sequence shown here is derived from an EMBL/GenBank/DDBJ whole genome shotgun (WGS) entry which is preliminary data.</text>
</comment>
<keyword evidence="3" id="KW-1185">Reference proteome</keyword>
<feature type="compositionally biased region" description="Low complexity" evidence="1">
    <location>
        <begin position="25"/>
        <end position="55"/>
    </location>
</feature>
<name>A0A9P4JFW9_9PLEO</name>
<evidence type="ECO:0000313" key="2">
    <source>
        <dbReference type="EMBL" id="KAF2198693.1"/>
    </source>
</evidence>
<sequence length="178" mass="19875">MPHIEESRLPFPAQPRHHHPHHYTQLSHSSPNSLLSSRTSQSQAQSQSPPQTTHHQTQHHTHPQQTTTTPQQGYHDSHGYWHPVPRLWTMSTSPTAYQTQNNPSYFPPTSYSASATHNASQTSLSRANLSHHNYMTPASSSRGSSGDANLNVWSSAPARAGPWDGVGWVRLEEGGRRR</sequence>